<evidence type="ECO:0000313" key="1">
    <source>
        <dbReference type="EMBL" id="SFM51702.1"/>
    </source>
</evidence>
<dbReference type="Proteomes" id="UP000183287">
    <property type="component" value="Unassembled WGS sequence"/>
</dbReference>
<keyword evidence="2" id="KW-1185">Reference proteome</keyword>
<dbReference type="AlphaFoldDB" id="A0A1I4RHE6"/>
<organism evidence="1 2">
    <name type="scientific">Nitrosomonas communis</name>
    <dbReference type="NCBI Taxonomy" id="44574"/>
    <lineage>
        <taxon>Bacteria</taxon>
        <taxon>Pseudomonadati</taxon>
        <taxon>Pseudomonadota</taxon>
        <taxon>Betaproteobacteria</taxon>
        <taxon>Nitrosomonadales</taxon>
        <taxon>Nitrosomonadaceae</taxon>
        <taxon>Nitrosomonas</taxon>
    </lineage>
</organism>
<gene>
    <name evidence="1" type="ORF">SAMN05421863_10336</name>
</gene>
<sequence>MARQGAAGSPPSPPSPPFLPVCAQVPHRRAGRPASGRVTAQVCRHGATFPRNPCLAWVSVWRMKRNVSATGPAGALPVAAWRIPASSATLPPHQNPCQPSMLRRCGILWGGRPGRRGAACGLYTPHNRIGWL</sequence>
<reference evidence="2" key="1">
    <citation type="submission" date="2016-10" db="EMBL/GenBank/DDBJ databases">
        <authorList>
            <person name="Varghese N."/>
            <person name="Submissions S."/>
        </authorList>
    </citation>
    <scope>NUCLEOTIDE SEQUENCE [LARGE SCALE GENOMIC DNA]</scope>
    <source>
        <strain evidence="2">Nm44</strain>
    </source>
</reference>
<protein>
    <submittedName>
        <fullName evidence="1">Uncharacterized protein</fullName>
    </submittedName>
</protein>
<name>A0A1I4RHE6_9PROT</name>
<accession>A0A1I4RHE6</accession>
<proteinExistence type="predicted"/>
<evidence type="ECO:0000313" key="2">
    <source>
        <dbReference type="Proteomes" id="UP000183287"/>
    </source>
</evidence>
<dbReference type="EMBL" id="FOUB01000033">
    <property type="protein sequence ID" value="SFM51702.1"/>
    <property type="molecule type" value="Genomic_DNA"/>
</dbReference>